<protein>
    <recommendedName>
        <fullName evidence="2">ISXO2-like transposase domain-containing protein</fullName>
    </recommendedName>
</protein>
<dbReference type="PANTHER" id="PTHR33293">
    <property type="entry name" value="INSERTION ELEMENT IS1 1 PROTEIN INSB-RELATED"/>
    <property type="match status" value="1"/>
</dbReference>
<evidence type="ECO:0000313" key="3">
    <source>
        <dbReference type="EMBL" id="CEG12557.1"/>
    </source>
</evidence>
<proteinExistence type="predicted"/>
<dbReference type="InterPro" id="IPR024442">
    <property type="entry name" value="Transposase_Zn_ribbon"/>
</dbReference>
<dbReference type="Pfam" id="PF12762">
    <property type="entry name" value="DDE_Tnp_IS1595"/>
    <property type="match status" value="1"/>
</dbReference>
<reference evidence="3" key="1">
    <citation type="submission" date="2014-09" db="EMBL/GenBank/DDBJ databases">
        <authorList>
            <person name="Probst J Alexander"/>
        </authorList>
    </citation>
    <scope>NUCLEOTIDE SEQUENCE</scope>
</reference>
<evidence type="ECO:0000259" key="2">
    <source>
        <dbReference type="SMART" id="SM01126"/>
    </source>
</evidence>
<dbReference type="PANTHER" id="PTHR33293:SF1">
    <property type="entry name" value="INSERTION ELEMENT IS1 1 PROTEIN INSB-RELATED"/>
    <property type="match status" value="1"/>
</dbReference>
<sequence length="328" mass="38541">MEKIIYDLNENECMQLLEKVRWKNGVFCPHCKSKKNIVKNGHVNAYQNYICKNCNHSFTVRTGTVFSHSKIPLKRWFIAVISLDKCSIMNIAEKLGLYYHTAYNLVKKIRKSVFLKEMMEKLSGEIVLKIEIDEMYITAGEKGNKNLDREPRKRGLKAPPGRGTFEKDKPAIIVITERKHGKTKFFVPLHLNGKYIVDIFQNHIEGNIIVYHDDYPIYNCLNGICPHFAINHSNGEYADGDICTNNAENRFSLLRPFLQNYRGISKYNLQEYATLCQFFFNERRETHDPMNILMTFLEYIFFDFFHSHIFAKIFGNFSTFFQKSYEKN</sequence>
<dbReference type="NCBIfam" id="NF033547">
    <property type="entry name" value="transpos_IS1595"/>
    <property type="match status" value="1"/>
</dbReference>
<feature type="compositionally biased region" description="Basic and acidic residues" evidence="1">
    <location>
        <begin position="143"/>
        <end position="153"/>
    </location>
</feature>
<dbReference type="Pfam" id="PF12760">
    <property type="entry name" value="Zn_ribbon_IS1595"/>
    <property type="match status" value="1"/>
</dbReference>
<name>A0A098E944_9ZZZZ</name>
<dbReference type="InterPro" id="IPR051354">
    <property type="entry name" value="Transposase_27_IS1"/>
</dbReference>
<dbReference type="AlphaFoldDB" id="A0A098E944"/>
<dbReference type="InterPro" id="IPR024445">
    <property type="entry name" value="Tnp_ISXO2-like"/>
</dbReference>
<feature type="domain" description="ISXO2-like transposase" evidence="2">
    <location>
        <begin position="121"/>
        <end position="281"/>
    </location>
</feature>
<evidence type="ECO:0000256" key="1">
    <source>
        <dbReference type="SAM" id="MobiDB-lite"/>
    </source>
</evidence>
<dbReference type="EMBL" id="CCXY01000164">
    <property type="protein sequence ID" value="CEG12557.1"/>
    <property type="molecule type" value="Genomic_DNA"/>
</dbReference>
<dbReference type="SMART" id="SM01126">
    <property type="entry name" value="DDE_Tnp_IS1595"/>
    <property type="match status" value="1"/>
</dbReference>
<accession>A0A098E944</accession>
<organism evidence="3">
    <name type="scientific">groundwater metagenome</name>
    <dbReference type="NCBI Taxonomy" id="717931"/>
    <lineage>
        <taxon>unclassified sequences</taxon>
        <taxon>metagenomes</taxon>
        <taxon>ecological metagenomes</taxon>
    </lineage>
</organism>
<feature type="region of interest" description="Disordered" evidence="1">
    <location>
        <begin position="143"/>
        <end position="165"/>
    </location>
</feature>
<gene>
    <name evidence="3" type="ORF">MSIBF_A2460003</name>
</gene>